<evidence type="ECO:0000256" key="2">
    <source>
        <dbReference type="SAM" id="MobiDB-lite"/>
    </source>
</evidence>
<name>Q0G155_9HYPH</name>
<dbReference type="eggNOG" id="ENOG503302S">
    <property type="taxonomic scope" value="Bacteria"/>
</dbReference>
<dbReference type="RefSeq" id="WP_007068692.1">
    <property type="nucleotide sequence ID" value="NZ_DS022272.1"/>
</dbReference>
<reference evidence="3 4" key="1">
    <citation type="journal article" date="2010" name="J. Bacteriol.">
        <title>Genome sequence of Fulvimarina pelagi HTCC2506T, a Mn(II)-oxidizing alphaproteobacterium possessing an aerobic anoxygenic photosynthetic gene cluster and Xanthorhodopsin.</title>
        <authorList>
            <person name="Kang I."/>
            <person name="Oh H.M."/>
            <person name="Lim S.I."/>
            <person name="Ferriera S."/>
            <person name="Giovannoni S.J."/>
            <person name="Cho J.C."/>
        </authorList>
    </citation>
    <scope>NUCLEOTIDE SEQUENCE [LARGE SCALE GENOMIC DNA]</scope>
    <source>
        <strain evidence="3 4">HTCC2506</strain>
    </source>
</reference>
<keyword evidence="4" id="KW-1185">Reference proteome</keyword>
<accession>Q0G155</accession>
<keyword evidence="1" id="KW-0175">Coiled coil</keyword>
<organism evidence="3 4">
    <name type="scientific">Fulvimarina pelagi HTCC2506</name>
    <dbReference type="NCBI Taxonomy" id="314231"/>
    <lineage>
        <taxon>Bacteria</taxon>
        <taxon>Pseudomonadati</taxon>
        <taxon>Pseudomonadota</taxon>
        <taxon>Alphaproteobacteria</taxon>
        <taxon>Hyphomicrobiales</taxon>
        <taxon>Aurantimonadaceae</taxon>
        <taxon>Fulvimarina</taxon>
    </lineage>
</organism>
<evidence type="ECO:0000313" key="4">
    <source>
        <dbReference type="Proteomes" id="UP000004310"/>
    </source>
</evidence>
<gene>
    <name evidence="3" type="ORF">FP2506_17889</name>
</gene>
<dbReference type="InterPro" id="IPR021735">
    <property type="entry name" value="DUF3306"/>
</dbReference>
<feature type="region of interest" description="Disordered" evidence="2">
    <location>
        <begin position="22"/>
        <end position="43"/>
    </location>
</feature>
<comment type="caution">
    <text evidence="3">The sequence shown here is derived from an EMBL/GenBank/DDBJ whole genome shotgun (WGS) entry which is preliminary data.</text>
</comment>
<feature type="compositionally biased region" description="Basic residues" evidence="2">
    <location>
        <begin position="245"/>
        <end position="256"/>
    </location>
</feature>
<feature type="coiled-coil region" evidence="1">
    <location>
        <begin position="43"/>
        <end position="70"/>
    </location>
</feature>
<dbReference type="Pfam" id="PF11748">
    <property type="entry name" value="DUF3306"/>
    <property type="match status" value="1"/>
</dbReference>
<protein>
    <recommendedName>
        <fullName evidence="5">DUF3306 domain-containing protein</fullName>
    </recommendedName>
</protein>
<evidence type="ECO:0008006" key="5">
    <source>
        <dbReference type="Google" id="ProtNLM"/>
    </source>
</evidence>
<dbReference type="STRING" id="217511.GCA_001463845_01866"/>
<proteinExistence type="predicted"/>
<evidence type="ECO:0000313" key="3">
    <source>
        <dbReference type="EMBL" id="EAU40784.1"/>
    </source>
</evidence>
<dbReference type="HOGENOM" id="CLU_1084859_0_0_5"/>
<evidence type="ECO:0000256" key="1">
    <source>
        <dbReference type="SAM" id="Coils"/>
    </source>
</evidence>
<feature type="region of interest" description="Disordered" evidence="2">
    <location>
        <begin position="161"/>
        <end position="256"/>
    </location>
</feature>
<dbReference type="Proteomes" id="UP000004310">
    <property type="component" value="Unassembled WGS sequence"/>
</dbReference>
<dbReference type="AlphaFoldDB" id="Q0G155"/>
<feature type="compositionally biased region" description="Basic and acidic residues" evidence="2">
    <location>
        <begin position="31"/>
        <end position="43"/>
    </location>
</feature>
<dbReference type="EMBL" id="AATP01000005">
    <property type="protein sequence ID" value="EAU40784.1"/>
    <property type="molecule type" value="Genomic_DNA"/>
</dbReference>
<sequence length="256" mass="28024">MAERDAEDGFLSRWSRRKRAVAEEEAAPKVCPEDEPRDDPADLAAADEHVAKEAEDLAEMERNRLEAEAIDLDALGNGDDFSAFFKKGVPHLLKRQAMRKLWTTNPVFANLDGLNDYDQDFRNPAHNVYKSIWQAGRGFLTEAEQKAQRLTGRLKVEEDEAHDAVGVSEEEAAVAEAGSVEPTALDTDAVVSEGASSDALPVGDDPRTAEANIAEPDEESATEVSQLIDEDATAPQPGEGEASVRRRVSLRRRLEG</sequence>